<protein>
    <submittedName>
        <fullName evidence="1">Uncharacterized protein</fullName>
    </submittedName>
</protein>
<dbReference type="Proteomes" id="UP000295264">
    <property type="component" value="Unassembled WGS sequence"/>
</dbReference>
<sequence length="45" mass="5609">MANREKWPENWSLTYNIILQLDLYCHRMGKWTEVPYIQAFMILYQ</sequence>
<evidence type="ECO:0000313" key="1">
    <source>
        <dbReference type="EMBL" id="TEA37681.1"/>
    </source>
</evidence>
<dbReference type="Gene3D" id="1.10.150.180">
    <property type="entry name" value="Gamma-retroviral matrix domain"/>
    <property type="match status" value="1"/>
</dbReference>
<keyword evidence="2" id="KW-1185">Reference proteome</keyword>
<dbReference type="InterPro" id="IPR010999">
    <property type="entry name" value="Retrovr_matrix"/>
</dbReference>
<feature type="non-terminal residue" evidence="1">
    <location>
        <position position="45"/>
    </location>
</feature>
<proteinExistence type="predicted"/>
<dbReference type="AlphaFoldDB" id="A0A484GQF1"/>
<dbReference type="SUPFAM" id="SSF47836">
    <property type="entry name" value="Retroviral matrix proteins"/>
    <property type="match status" value="1"/>
</dbReference>
<organism evidence="1 2">
    <name type="scientific">Sousa chinensis</name>
    <name type="common">Indo-pacific humpbacked dolphin</name>
    <name type="synonym">Steno chinensis</name>
    <dbReference type="NCBI Taxonomy" id="103600"/>
    <lineage>
        <taxon>Eukaryota</taxon>
        <taxon>Metazoa</taxon>
        <taxon>Chordata</taxon>
        <taxon>Craniata</taxon>
        <taxon>Vertebrata</taxon>
        <taxon>Euteleostomi</taxon>
        <taxon>Mammalia</taxon>
        <taxon>Eutheria</taxon>
        <taxon>Laurasiatheria</taxon>
        <taxon>Artiodactyla</taxon>
        <taxon>Whippomorpha</taxon>
        <taxon>Cetacea</taxon>
        <taxon>Odontoceti</taxon>
        <taxon>Delphinidae</taxon>
        <taxon>Sousa</taxon>
    </lineage>
</organism>
<accession>A0A484GQF1</accession>
<dbReference type="InterPro" id="IPR036946">
    <property type="entry name" value="G_retro_matrix_sf"/>
</dbReference>
<dbReference type="EMBL" id="QWLN02005199">
    <property type="protein sequence ID" value="TEA37681.1"/>
    <property type="molecule type" value="Genomic_DNA"/>
</dbReference>
<name>A0A484GQF1_SOUCH</name>
<reference evidence="1 2" key="1">
    <citation type="journal article" date="2018" name="Genomics">
        <title>Molecular footprints of inshore aquatic adaptation in Indo-Pacific humpback dolphin (Sousa chinensis).</title>
        <authorList>
            <person name="Ming Y."/>
            <person name="Jian J."/>
            <person name="Yu F."/>
            <person name="Yu X."/>
            <person name="Wang J."/>
            <person name="Liu W."/>
        </authorList>
    </citation>
    <scope>NUCLEOTIDE SEQUENCE [LARGE SCALE GENOMIC DNA]</scope>
    <source>
        <strain evidence="1">MY-2018</strain>
        <tissue evidence="1">Skin</tissue>
    </source>
</reference>
<comment type="caution">
    <text evidence="1">The sequence shown here is derived from an EMBL/GenBank/DDBJ whole genome shotgun (WGS) entry which is preliminary data.</text>
</comment>
<evidence type="ECO:0000313" key="2">
    <source>
        <dbReference type="Proteomes" id="UP000295264"/>
    </source>
</evidence>
<gene>
    <name evidence="1" type="ORF">DBR06_SOUSAS22210028</name>
</gene>